<keyword evidence="3" id="KW-1185">Reference proteome</keyword>
<dbReference type="Proteomes" id="UP001589836">
    <property type="component" value="Unassembled WGS sequence"/>
</dbReference>
<feature type="chain" id="PRO_5046909333" evidence="1">
    <location>
        <begin position="27"/>
        <end position="151"/>
    </location>
</feature>
<sequence>MRKKWLSSVLMVAIAIAFVLPQGANAQVQGHTIIDEDTVNVLSAIENMPDNIIYSGREERKKWIEEYTGLDLPSEQSKSITYTVQAQASWGKVATCAGALGTAAVINLTPAKIVKLKSALKAAGGARTFVTKCSSAYKTFRNAGACSWILE</sequence>
<evidence type="ECO:0000313" key="2">
    <source>
        <dbReference type="EMBL" id="MFC0522959.1"/>
    </source>
</evidence>
<organism evidence="2 3">
    <name type="scientific">Pontibacillus salicampi</name>
    <dbReference type="NCBI Taxonomy" id="1449801"/>
    <lineage>
        <taxon>Bacteria</taxon>
        <taxon>Bacillati</taxon>
        <taxon>Bacillota</taxon>
        <taxon>Bacilli</taxon>
        <taxon>Bacillales</taxon>
        <taxon>Bacillaceae</taxon>
        <taxon>Pontibacillus</taxon>
    </lineage>
</organism>
<dbReference type="EMBL" id="JBHLTP010000003">
    <property type="protein sequence ID" value="MFC0522959.1"/>
    <property type="molecule type" value="Genomic_DNA"/>
</dbReference>
<feature type="signal peptide" evidence="1">
    <location>
        <begin position="1"/>
        <end position="26"/>
    </location>
</feature>
<evidence type="ECO:0000256" key="1">
    <source>
        <dbReference type="SAM" id="SignalP"/>
    </source>
</evidence>
<accession>A0ABV6LKY3</accession>
<name>A0ABV6LKY3_9BACI</name>
<protein>
    <submittedName>
        <fullName evidence="2">Uncharacterized protein</fullName>
    </submittedName>
</protein>
<evidence type="ECO:0000313" key="3">
    <source>
        <dbReference type="Proteomes" id="UP001589836"/>
    </source>
</evidence>
<keyword evidence="1" id="KW-0732">Signal</keyword>
<proteinExistence type="predicted"/>
<gene>
    <name evidence="2" type="ORF">ACFFGV_05050</name>
</gene>
<dbReference type="RefSeq" id="WP_377345482.1">
    <property type="nucleotide sequence ID" value="NZ_JBHLTP010000003.1"/>
</dbReference>
<reference evidence="2 3" key="1">
    <citation type="submission" date="2024-09" db="EMBL/GenBank/DDBJ databases">
        <authorList>
            <person name="Sun Q."/>
            <person name="Mori K."/>
        </authorList>
    </citation>
    <scope>NUCLEOTIDE SEQUENCE [LARGE SCALE GENOMIC DNA]</scope>
    <source>
        <strain evidence="2 3">NCAIM B.02529</strain>
    </source>
</reference>
<comment type="caution">
    <text evidence="2">The sequence shown here is derived from an EMBL/GenBank/DDBJ whole genome shotgun (WGS) entry which is preliminary data.</text>
</comment>